<dbReference type="InterPro" id="IPR000620">
    <property type="entry name" value="EamA_dom"/>
</dbReference>
<dbReference type="AlphaFoldDB" id="A0A3S0PFU8"/>
<dbReference type="GO" id="GO:0005886">
    <property type="term" value="C:plasma membrane"/>
    <property type="evidence" value="ECO:0007669"/>
    <property type="project" value="UniProtKB-SubCell"/>
</dbReference>
<evidence type="ECO:0000256" key="5">
    <source>
        <dbReference type="ARBA" id="ARBA00022556"/>
    </source>
</evidence>
<evidence type="ECO:0000256" key="11">
    <source>
        <dbReference type="SAM" id="Phobius"/>
    </source>
</evidence>
<evidence type="ECO:0000313" key="14">
    <source>
        <dbReference type="Proteomes" id="UP000267077"/>
    </source>
</evidence>
<dbReference type="InterPro" id="IPR037185">
    <property type="entry name" value="EmrE-like"/>
</dbReference>
<dbReference type="PANTHER" id="PTHR30561:SF9">
    <property type="entry name" value="4-AMINO-4-DEOXY-L-ARABINOSE-PHOSPHOUNDECAPRENOL FLIPPASE SUBUNIT ARNF-RELATED"/>
    <property type="match status" value="1"/>
</dbReference>
<protein>
    <recommendedName>
        <fullName evidence="12">EamA domain-containing protein</fullName>
    </recommendedName>
</protein>
<evidence type="ECO:0000256" key="4">
    <source>
        <dbReference type="ARBA" id="ARBA00022519"/>
    </source>
</evidence>
<feature type="domain" description="EamA" evidence="12">
    <location>
        <begin position="59"/>
        <end position="125"/>
    </location>
</feature>
<dbReference type="Proteomes" id="UP000267077">
    <property type="component" value="Unassembled WGS sequence"/>
</dbReference>
<keyword evidence="7" id="KW-0448">Lipopolysaccharide biosynthesis</keyword>
<gene>
    <name evidence="13" type="ORF">EKH79_07020</name>
</gene>
<keyword evidence="6 11" id="KW-0812">Transmembrane</keyword>
<dbReference type="PANTHER" id="PTHR30561">
    <property type="entry name" value="SMR FAMILY PROTON-DEPENDENT DRUG EFFLUX TRANSPORTER SUGE"/>
    <property type="match status" value="1"/>
</dbReference>
<dbReference type="GO" id="GO:0009103">
    <property type="term" value="P:lipopolysaccharide biosynthetic process"/>
    <property type="evidence" value="ECO:0007669"/>
    <property type="project" value="UniProtKB-KW"/>
</dbReference>
<keyword evidence="5" id="KW-0441">Lipid A biosynthesis</keyword>
<dbReference type="OrthoDB" id="8612348at2"/>
<keyword evidence="9" id="KW-0443">Lipid metabolism</keyword>
<dbReference type="GO" id="GO:0009245">
    <property type="term" value="P:lipid A biosynthetic process"/>
    <property type="evidence" value="ECO:0007669"/>
    <property type="project" value="UniProtKB-KW"/>
</dbReference>
<dbReference type="Pfam" id="PF00892">
    <property type="entry name" value="EamA"/>
    <property type="match status" value="1"/>
</dbReference>
<evidence type="ECO:0000256" key="6">
    <source>
        <dbReference type="ARBA" id="ARBA00022692"/>
    </source>
</evidence>
<keyword evidence="14" id="KW-1185">Reference proteome</keyword>
<evidence type="ECO:0000256" key="8">
    <source>
        <dbReference type="ARBA" id="ARBA00022989"/>
    </source>
</evidence>
<evidence type="ECO:0000256" key="3">
    <source>
        <dbReference type="ARBA" id="ARBA00022516"/>
    </source>
</evidence>
<dbReference type="InterPro" id="IPR000390">
    <property type="entry name" value="Small_drug/metabolite_transptr"/>
</dbReference>
<comment type="subcellular location">
    <subcellularLocation>
        <location evidence="1">Cell membrane</location>
        <topology evidence="1">Multi-pass membrane protein</topology>
    </subcellularLocation>
</comment>
<evidence type="ECO:0000256" key="9">
    <source>
        <dbReference type="ARBA" id="ARBA00023098"/>
    </source>
</evidence>
<keyword evidence="10 11" id="KW-0472">Membrane</keyword>
<evidence type="ECO:0000313" key="13">
    <source>
        <dbReference type="EMBL" id="RUL65000.1"/>
    </source>
</evidence>
<name>A0A3S0PFU8_9GAMM</name>
<comment type="caution">
    <text evidence="13">The sequence shown here is derived from an EMBL/GenBank/DDBJ whole genome shotgun (WGS) entry which is preliminary data.</text>
</comment>
<proteinExistence type="predicted"/>
<feature type="transmembrane region" description="Helical" evidence="11">
    <location>
        <begin position="110"/>
        <end position="128"/>
    </location>
</feature>
<feature type="transmembrane region" description="Helical" evidence="11">
    <location>
        <begin position="57"/>
        <end position="79"/>
    </location>
</feature>
<dbReference type="GO" id="GO:0022857">
    <property type="term" value="F:transmembrane transporter activity"/>
    <property type="evidence" value="ECO:0007669"/>
    <property type="project" value="InterPro"/>
</dbReference>
<keyword evidence="8 11" id="KW-1133">Transmembrane helix</keyword>
<dbReference type="EMBL" id="RYZR01000004">
    <property type="protein sequence ID" value="RUL65000.1"/>
    <property type="molecule type" value="Genomic_DNA"/>
</dbReference>
<dbReference type="Gene3D" id="1.10.3730.20">
    <property type="match status" value="1"/>
</dbReference>
<reference evidence="13 14" key="1">
    <citation type="submission" date="2018-12" db="EMBL/GenBank/DDBJ databases">
        <title>Dyella dinghuensis sp. nov. DHOA06 and Dyella choica sp. nov. 4M-K27, isolated from forest soil.</title>
        <authorList>
            <person name="Qiu L.-H."/>
            <person name="Gao Z.-H."/>
        </authorList>
    </citation>
    <scope>NUCLEOTIDE SEQUENCE [LARGE SCALE GENOMIC DNA]</scope>
    <source>
        <strain evidence="13 14">DHOA06</strain>
    </source>
</reference>
<evidence type="ECO:0000256" key="10">
    <source>
        <dbReference type="ARBA" id="ARBA00023136"/>
    </source>
</evidence>
<evidence type="ECO:0000256" key="2">
    <source>
        <dbReference type="ARBA" id="ARBA00022475"/>
    </source>
</evidence>
<keyword evidence="4" id="KW-0997">Cell inner membrane</keyword>
<dbReference type="SUPFAM" id="SSF103481">
    <property type="entry name" value="Multidrug resistance efflux transporter EmrE"/>
    <property type="match status" value="1"/>
</dbReference>
<evidence type="ECO:0000259" key="12">
    <source>
        <dbReference type="Pfam" id="PF00892"/>
    </source>
</evidence>
<sequence length="129" mass="13961">MRAPSPERTSVTPLVATLWLVSVSLETGGQLLLKRAASDPLAGDGAARWRYMASRPWMWLGILTYVVKILFWIAFLSLVDLSEGVLLSSINIVVIMVAGWLLFREKLTPLRVAGILLVSTGVAIVGLGA</sequence>
<keyword evidence="3" id="KW-0444">Lipid biosynthesis</keyword>
<accession>A0A3S0PFU8</accession>
<evidence type="ECO:0000256" key="1">
    <source>
        <dbReference type="ARBA" id="ARBA00004651"/>
    </source>
</evidence>
<evidence type="ECO:0000256" key="7">
    <source>
        <dbReference type="ARBA" id="ARBA00022985"/>
    </source>
</evidence>
<feature type="transmembrane region" description="Helical" evidence="11">
    <location>
        <begin position="85"/>
        <end position="103"/>
    </location>
</feature>
<organism evidence="13 14">
    <name type="scientific">Dyella dinghuensis</name>
    <dbReference type="NCBI Taxonomy" id="1920169"/>
    <lineage>
        <taxon>Bacteria</taxon>
        <taxon>Pseudomonadati</taxon>
        <taxon>Pseudomonadota</taxon>
        <taxon>Gammaproteobacteria</taxon>
        <taxon>Lysobacterales</taxon>
        <taxon>Rhodanobacteraceae</taxon>
        <taxon>Dyella</taxon>
    </lineage>
</organism>
<keyword evidence="2" id="KW-1003">Cell membrane</keyword>